<evidence type="ECO:0000256" key="2">
    <source>
        <dbReference type="ARBA" id="ARBA00018953"/>
    </source>
</evidence>
<dbReference type="InterPro" id="IPR016036">
    <property type="entry name" value="Malonyl_transacylase_ACP-bd"/>
</dbReference>
<dbReference type="RefSeq" id="WP_267846720.1">
    <property type="nucleotide sequence ID" value="NZ_JAPMXC010000001.1"/>
</dbReference>
<keyword evidence="3 6" id="KW-0808">Transferase</keyword>
<feature type="domain" description="Malonyl-CoA:ACP transacylase (MAT)" evidence="7">
    <location>
        <begin position="6"/>
        <end position="308"/>
    </location>
</feature>
<dbReference type="Gene3D" id="3.30.70.250">
    <property type="entry name" value="Malonyl-CoA ACP transacylase, ACP-binding"/>
    <property type="match status" value="1"/>
</dbReference>
<evidence type="ECO:0000256" key="6">
    <source>
        <dbReference type="PIRNR" id="PIRNR000446"/>
    </source>
</evidence>
<dbReference type="InterPro" id="IPR017554">
    <property type="entry name" value="Malonate_deCOase_MdcHsu"/>
</dbReference>
<comment type="catalytic activity">
    <reaction evidence="5 6">
        <text>holo-[ACP] + malonyl-CoA = malonyl-[ACP] + CoA</text>
        <dbReference type="Rhea" id="RHEA:41792"/>
        <dbReference type="Rhea" id="RHEA-COMP:9623"/>
        <dbReference type="Rhea" id="RHEA-COMP:9685"/>
        <dbReference type="ChEBI" id="CHEBI:57287"/>
        <dbReference type="ChEBI" id="CHEBI:57384"/>
        <dbReference type="ChEBI" id="CHEBI:64479"/>
        <dbReference type="ChEBI" id="CHEBI:78449"/>
        <dbReference type="EC" id="2.3.1.39"/>
    </reaction>
</comment>
<comment type="similarity">
    <text evidence="6">Belongs to the fabD family.</text>
</comment>
<accession>A0ABT3ZKP7</accession>
<proteinExistence type="inferred from homology"/>
<dbReference type="PANTHER" id="PTHR42681">
    <property type="entry name" value="MALONYL-COA-ACYL CARRIER PROTEIN TRANSACYLASE, MITOCHONDRIAL"/>
    <property type="match status" value="1"/>
</dbReference>
<evidence type="ECO:0000313" key="8">
    <source>
        <dbReference type="EMBL" id="MCY0387027.1"/>
    </source>
</evidence>
<dbReference type="SMART" id="SM00827">
    <property type="entry name" value="PKS_AT"/>
    <property type="match status" value="1"/>
</dbReference>
<dbReference type="Pfam" id="PF00698">
    <property type="entry name" value="Acyl_transf_1"/>
    <property type="match status" value="1"/>
</dbReference>
<dbReference type="Proteomes" id="UP001082899">
    <property type="component" value="Unassembled WGS sequence"/>
</dbReference>
<dbReference type="InterPro" id="IPR016035">
    <property type="entry name" value="Acyl_Trfase/lysoPLipase"/>
</dbReference>
<protein>
    <recommendedName>
        <fullName evidence="2 6">Malonyl CoA-acyl carrier protein transacylase</fullName>
        <ecNumber evidence="1 6">2.3.1.39</ecNumber>
    </recommendedName>
</protein>
<comment type="caution">
    <text evidence="8">The sequence shown here is derived from an EMBL/GenBank/DDBJ whole genome shotgun (WGS) entry which is preliminary data.</text>
</comment>
<organism evidence="8 9">
    <name type="scientific">Robbsia betulipollinis</name>
    <dbReference type="NCBI Taxonomy" id="2981849"/>
    <lineage>
        <taxon>Bacteria</taxon>
        <taxon>Pseudomonadati</taxon>
        <taxon>Pseudomonadota</taxon>
        <taxon>Betaproteobacteria</taxon>
        <taxon>Burkholderiales</taxon>
        <taxon>Burkholderiaceae</taxon>
        <taxon>Robbsia</taxon>
    </lineage>
</organism>
<sequence length="310" mass="32704">MNIAWLFPGQGAQTPGFLSRLPAHPEVTRTLREAGEVLDADIGALDGAASLAGTVGVQLSGLIAGVAVARALSALGVHADAVAGLSSGAFSAAVACGALSFEQALPLVRLRAEAMQRAYPRGYGLAALVGLDESQVGRLVRDIHSPAMPLYIANLNARTQIVLAGSDAALERALPVARQMGARHAQRMAVSVPSHCELMAPVADTLHRALADLPLQRPRMPYIGNVRARALRDVESIREDLASNVAHTVRWHDGMTVLYERGIRTFFEAPPGSTLTGIVRESFDDANARALADTPLETVVYLAQRAGEAS</sequence>
<dbReference type="SUPFAM" id="SSF52151">
    <property type="entry name" value="FabD/lysophospholipase-like"/>
    <property type="match status" value="1"/>
</dbReference>
<evidence type="ECO:0000256" key="1">
    <source>
        <dbReference type="ARBA" id="ARBA00013258"/>
    </source>
</evidence>
<gene>
    <name evidence="8" type="primary">mdcH</name>
    <name evidence="8" type="ORF">OVY01_07215</name>
</gene>
<dbReference type="Gene3D" id="3.40.366.10">
    <property type="entry name" value="Malonyl-Coenzyme A Acyl Carrier Protein, domain 2"/>
    <property type="match status" value="1"/>
</dbReference>
<dbReference type="InterPro" id="IPR014043">
    <property type="entry name" value="Acyl_transferase_dom"/>
</dbReference>
<evidence type="ECO:0000256" key="4">
    <source>
        <dbReference type="ARBA" id="ARBA00023315"/>
    </source>
</evidence>
<dbReference type="NCBIfam" id="TIGR03131">
    <property type="entry name" value="malonate_mdcH"/>
    <property type="match status" value="1"/>
</dbReference>
<dbReference type="InterPro" id="IPR001227">
    <property type="entry name" value="Ac_transferase_dom_sf"/>
</dbReference>
<dbReference type="PIRSF" id="PIRSF000446">
    <property type="entry name" value="Mct"/>
    <property type="match status" value="1"/>
</dbReference>
<dbReference type="InterPro" id="IPR024925">
    <property type="entry name" value="Malonyl_CoA-ACP_transAc"/>
</dbReference>
<evidence type="ECO:0000313" key="9">
    <source>
        <dbReference type="Proteomes" id="UP001082899"/>
    </source>
</evidence>
<evidence type="ECO:0000256" key="3">
    <source>
        <dbReference type="ARBA" id="ARBA00022679"/>
    </source>
</evidence>
<keyword evidence="4 6" id="KW-0012">Acyltransferase</keyword>
<dbReference type="InterPro" id="IPR050858">
    <property type="entry name" value="Mal-CoA-ACP_Trans/PKS_FabD"/>
</dbReference>
<dbReference type="SUPFAM" id="SSF55048">
    <property type="entry name" value="Probable ACP-binding domain of malonyl-CoA ACP transacylase"/>
    <property type="match status" value="1"/>
</dbReference>
<evidence type="ECO:0000259" key="7">
    <source>
        <dbReference type="SMART" id="SM00827"/>
    </source>
</evidence>
<name>A0ABT3ZKP7_9BURK</name>
<evidence type="ECO:0000256" key="5">
    <source>
        <dbReference type="ARBA" id="ARBA00048462"/>
    </source>
</evidence>
<dbReference type="EMBL" id="JAPMXC010000001">
    <property type="protein sequence ID" value="MCY0387027.1"/>
    <property type="molecule type" value="Genomic_DNA"/>
</dbReference>
<keyword evidence="9" id="KW-1185">Reference proteome</keyword>
<dbReference type="EC" id="2.3.1.39" evidence="1 6"/>
<reference evidence="8" key="1">
    <citation type="submission" date="2022-11" db="EMBL/GenBank/DDBJ databases">
        <title>Robbsia betulipollinis sp. nov., isolated from pollen of birch (Betula pendula).</title>
        <authorList>
            <person name="Shi H."/>
            <person name="Ambika Manirajan B."/>
            <person name="Ratering S."/>
            <person name="Geissler-Plaum R."/>
            <person name="Schnell S."/>
        </authorList>
    </citation>
    <scope>NUCLEOTIDE SEQUENCE</scope>
    <source>
        <strain evidence="8">Bb-Pol-6</strain>
    </source>
</reference>
<dbReference type="PANTHER" id="PTHR42681:SF1">
    <property type="entry name" value="MALONYL-COA-ACYL CARRIER PROTEIN TRANSACYLASE, MITOCHONDRIAL"/>
    <property type="match status" value="1"/>
</dbReference>